<sequence>MYINFTSFLIKEKKYNVRFLLSRNRKIYAAVGEGHLSGFVTKNHKISRLSFIFSKKKKVFFTIFDTIITIIVRSGIPFPLLCSFGRNKIYILFNVL</sequence>
<reference evidence="1" key="2">
    <citation type="submission" date="1995-05" db="EMBL/GenBank/DDBJ databases">
        <authorList>
            <person name="Barrell B."/>
            <person name="Rajandream M.A."/>
        </authorList>
    </citation>
    <scope>NUCLEOTIDE SEQUENCE</scope>
    <source>
        <strain evidence="1">AB972</strain>
    </source>
</reference>
<name>A2P2I7_YEASX</name>
<dbReference type="AlphaFoldDB" id="A2P2I7"/>
<dbReference type="VEuPathDB" id="FungiDB:YMR030W-A"/>
<dbReference type="KEGG" id="sce:YMR030W-A"/>
<reference evidence="1" key="1">
    <citation type="submission" date="1995-05" db="EMBL/GenBank/DDBJ databases">
        <authorList>
            <person name="Bowman S."/>
        </authorList>
    </citation>
    <scope>NUCLEOTIDE SEQUENCE</scope>
    <source>
        <strain evidence="1">AB972</strain>
    </source>
</reference>
<evidence type="ECO:0000313" key="1">
    <source>
        <dbReference type="EMBL" id="CAA89148.1"/>
    </source>
</evidence>
<accession>A2P2I7</accession>
<protein>
    <submittedName>
        <fullName evidence="1">Uncharacterized protein</fullName>
    </submittedName>
</protein>
<dbReference type="EMBL" id="Z49213">
    <property type="protein sequence ID" value="CAA89148.1"/>
    <property type="molecule type" value="Genomic_DNA"/>
</dbReference>
<proteinExistence type="predicted"/>
<organism evidence="1">
    <name type="scientific">Saccharomyces cerevisiae</name>
    <name type="common">Baker's yeast</name>
    <dbReference type="NCBI Taxonomy" id="4932"/>
    <lineage>
        <taxon>Eukaryota</taxon>
        <taxon>Fungi</taxon>
        <taxon>Dikarya</taxon>
        <taxon>Ascomycota</taxon>
        <taxon>Saccharomycotina</taxon>
        <taxon>Saccharomycetes</taxon>
        <taxon>Saccharomycetales</taxon>
        <taxon>Saccharomycetaceae</taxon>
        <taxon>Saccharomyces</taxon>
    </lineage>
</organism>